<accession>A0A0A9G726</accession>
<protein>
    <submittedName>
        <fullName evidence="1">Uncharacterized protein</fullName>
    </submittedName>
</protein>
<organism evidence="1">
    <name type="scientific">Arundo donax</name>
    <name type="common">Giant reed</name>
    <name type="synonym">Donax arundinaceus</name>
    <dbReference type="NCBI Taxonomy" id="35708"/>
    <lineage>
        <taxon>Eukaryota</taxon>
        <taxon>Viridiplantae</taxon>
        <taxon>Streptophyta</taxon>
        <taxon>Embryophyta</taxon>
        <taxon>Tracheophyta</taxon>
        <taxon>Spermatophyta</taxon>
        <taxon>Magnoliopsida</taxon>
        <taxon>Liliopsida</taxon>
        <taxon>Poales</taxon>
        <taxon>Poaceae</taxon>
        <taxon>PACMAD clade</taxon>
        <taxon>Arundinoideae</taxon>
        <taxon>Arundineae</taxon>
        <taxon>Arundo</taxon>
    </lineage>
</organism>
<proteinExistence type="predicted"/>
<reference evidence="1" key="2">
    <citation type="journal article" date="2015" name="Data Brief">
        <title>Shoot transcriptome of the giant reed, Arundo donax.</title>
        <authorList>
            <person name="Barrero R.A."/>
            <person name="Guerrero F.D."/>
            <person name="Moolhuijzen P."/>
            <person name="Goolsby J.A."/>
            <person name="Tidwell J."/>
            <person name="Bellgard S.E."/>
            <person name="Bellgard M.I."/>
        </authorList>
    </citation>
    <scope>NUCLEOTIDE SEQUENCE</scope>
    <source>
        <tissue evidence="1">Shoot tissue taken approximately 20 cm above the soil surface</tissue>
    </source>
</reference>
<dbReference type="AlphaFoldDB" id="A0A0A9G726"/>
<dbReference type="EMBL" id="GBRH01178637">
    <property type="protein sequence ID" value="JAE19259.1"/>
    <property type="molecule type" value="Transcribed_RNA"/>
</dbReference>
<name>A0A0A9G726_ARUDO</name>
<sequence>MQPSQANLIPLRCIYKHNGRVRLCFFAALRLQRSVYAK</sequence>
<reference evidence="1" key="1">
    <citation type="submission" date="2014-09" db="EMBL/GenBank/DDBJ databases">
        <authorList>
            <person name="Magalhaes I.L.F."/>
            <person name="Oliveira U."/>
            <person name="Santos F.R."/>
            <person name="Vidigal T.H.D.A."/>
            <person name="Brescovit A.D."/>
            <person name="Santos A.J."/>
        </authorList>
    </citation>
    <scope>NUCLEOTIDE SEQUENCE</scope>
    <source>
        <tissue evidence="1">Shoot tissue taken approximately 20 cm above the soil surface</tissue>
    </source>
</reference>
<evidence type="ECO:0000313" key="1">
    <source>
        <dbReference type="EMBL" id="JAE19259.1"/>
    </source>
</evidence>